<reference evidence="2 3" key="1">
    <citation type="submission" date="2019-01" db="EMBL/GenBank/DDBJ databases">
        <authorList>
            <person name="Brito A."/>
        </authorList>
    </citation>
    <scope>NUCLEOTIDE SEQUENCE [LARGE SCALE GENOMIC DNA]</scope>
    <source>
        <strain evidence="2">1</strain>
    </source>
</reference>
<gene>
    <name evidence="2" type="ORF">H1P_270020</name>
</gene>
<dbReference type="EMBL" id="CAACVJ010000190">
    <property type="protein sequence ID" value="VEP14527.1"/>
    <property type="molecule type" value="Genomic_DNA"/>
</dbReference>
<evidence type="ECO:0000259" key="1">
    <source>
        <dbReference type="Pfam" id="PF13700"/>
    </source>
</evidence>
<protein>
    <submittedName>
        <fullName evidence="2">Transposase</fullName>
    </submittedName>
</protein>
<organism evidence="2 3">
    <name type="scientific">Hyella patelloides LEGE 07179</name>
    <dbReference type="NCBI Taxonomy" id="945734"/>
    <lineage>
        <taxon>Bacteria</taxon>
        <taxon>Bacillati</taxon>
        <taxon>Cyanobacteriota</taxon>
        <taxon>Cyanophyceae</taxon>
        <taxon>Pleurocapsales</taxon>
        <taxon>Hyellaceae</taxon>
        <taxon>Hyella</taxon>
    </lineage>
</organism>
<proteinExistence type="predicted"/>
<dbReference type="Proteomes" id="UP000320055">
    <property type="component" value="Unassembled WGS sequence"/>
</dbReference>
<feature type="domain" description="DUF4158" evidence="1">
    <location>
        <begin position="6"/>
        <end position="60"/>
    </location>
</feature>
<evidence type="ECO:0000313" key="3">
    <source>
        <dbReference type="Proteomes" id="UP000320055"/>
    </source>
</evidence>
<accession>A0A563VSW3</accession>
<keyword evidence="3" id="KW-1185">Reference proteome</keyword>
<dbReference type="Pfam" id="PF13700">
    <property type="entry name" value="DUF4158"/>
    <property type="match status" value="1"/>
</dbReference>
<dbReference type="AlphaFoldDB" id="A0A563VSW3"/>
<dbReference type="InterPro" id="IPR025296">
    <property type="entry name" value="DUF4158"/>
</dbReference>
<evidence type="ECO:0000313" key="2">
    <source>
        <dbReference type="EMBL" id="VEP14527.1"/>
    </source>
</evidence>
<dbReference type="RefSeq" id="WP_222426945.1">
    <property type="nucleotide sequence ID" value="NZ_LR213787.1"/>
</dbReference>
<sequence>MKLNWQPEELIEHCTLISAELDLLTKKTAINRLGIALLLKYFQYEGHFPTSKAEISRDAIRLAVTYRLLIWER</sequence>
<name>A0A563VSW3_9CYAN</name>